<accession>A0ABN8EX44</accession>
<dbReference type="Proteomes" id="UP000837932">
    <property type="component" value="Unassembled WGS sequence"/>
</dbReference>
<dbReference type="RefSeq" id="WP_238807198.1">
    <property type="nucleotide sequence ID" value="NZ_CAKLPY010000002.1"/>
</dbReference>
<gene>
    <name evidence="1" type="ORF">EMA8858_02777</name>
</gene>
<organism evidence="1 2">
    <name type="scientific">Emticicia aquatica</name>
    <dbReference type="NCBI Taxonomy" id="1681835"/>
    <lineage>
        <taxon>Bacteria</taxon>
        <taxon>Pseudomonadati</taxon>
        <taxon>Bacteroidota</taxon>
        <taxon>Cytophagia</taxon>
        <taxon>Cytophagales</taxon>
        <taxon>Leadbetterellaceae</taxon>
        <taxon>Emticicia</taxon>
    </lineage>
</organism>
<evidence type="ECO:0000313" key="2">
    <source>
        <dbReference type="Proteomes" id="UP000837932"/>
    </source>
</evidence>
<comment type="caution">
    <text evidence="1">The sequence shown here is derived from an EMBL/GenBank/DDBJ whole genome shotgun (WGS) entry which is preliminary data.</text>
</comment>
<dbReference type="Pfam" id="PF13585">
    <property type="entry name" value="CHU_C"/>
    <property type="match status" value="1"/>
</dbReference>
<sequence length="452" mass="50429">MRLHIVFWIFFSSIASFGQALNDQCYGPNIGSGSLYAEKMIGCVPFTLHIIKTDSQSIGHKFIYDYKGGFPANQTEEKSFTYTTPGAYKVMQTSFRKDNGQELRVCGIVTVLDTNKLIVKPQICGNKVSLEIIDGKKAGLLPYDFCIIDWGDSSQPEKVKLPSALVSHNYASKTDKTITITGRYEVDFCATTTSINIVFPKVNQPQISILEKSNQDNFSLTFNNYSGEKVNILANNSIIATKNGEVGLQKISFTNAAKNVCYAIQMASACFQNNISKEICDIDFEVIATETANELHWKLPQSVTIKGFTVEKNTETKLSTQGVVYTDTLIKCNQQNCYQVHFTSNETLFISDKICVKNTLISCLINLPLYIPLAFSPNNDGINDTFFVIGEGDRFISLTIYDQKGKLIKVLTNLNESWNGENYLPGIYPFLLKATNIGNNEVELMGKVMLLR</sequence>
<keyword evidence="2" id="KW-1185">Reference proteome</keyword>
<proteinExistence type="predicted"/>
<reference evidence="1" key="1">
    <citation type="submission" date="2021-12" db="EMBL/GenBank/DDBJ databases">
        <authorList>
            <person name="Rodrigo-Torres L."/>
            <person name="Arahal R. D."/>
            <person name="Lucena T."/>
        </authorList>
    </citation>
    <scope>NUCLEOTIDE SEQUENCE</scope>
    <source>
        <strain evidence="1">CECT 8858</strain>
    </source>
</reference>
<evidence type="ECO:0008006" key="3">
    <source>
        <dbReference type="Google" id="ProtNLM"/>
    </source>
</evidence>
<evidence type="ECO:0000313" key="1">
    <source>
        <dbReference type="EMBL" id="CAH0996645.1"/>
    </source>
</evidence>
<dbReference type="EMBL" id="CAKLPY010000002">
    <property type="protein sequence ID" value="CAH0996645.1"/>
    <property type="molecule type" value="Genomic_DNA"/>
</dbReference>
<protein>
    <recommendedName>
        <fullName evidence="3">Gliding motility-associated C-terminal domain-containing protein</fullName>
    </recommendedName>
</protein>
<name>A0ABN8EX44_9BACT</name>